<accession>A0A6B3C0E7</accession>
<protein>
    <submittedName>
        <fullName evidence="2">Helix-turn-helix domain-containing protein</fullName>
    </submittedName>
</protein>
<dbReference type="GO" id="GO:0003700">
    <property type="term" value="F:DNA-binding transcription factor activity"/>
    <property type="evidence" value="ECO:0007669"/>
    <property type="project" value="InterPro"/>
</dbReference>
<dbReference type="InterPro" id="IPR000835">
    <property type="entry name" value="HTH_MarR-typ"/>
</dbReference>
<sequence length="143" mass="15879">MGSSRIEGRIAAHLMVSDATGGVSAEELAEAAGASRGSVSMYTRSLVARGFVRLVRRPDDRAHYYVMDEDVWAGFLDKEQDYLRSQRALAVRALARTTPGGPAHERVLNMRDYLGWLLEVQQLPAAWRRYKAERDAGSPSETP</sequence>
<name>A0A6B3C0E7_9ACTN</name>
<evidence type="ECO:0000313" key="2">
    <source>
        <dbReference type="EMBL" id="NEC89962.1"/>
    </source>
</evidence>
<dbReference type="SUPFAM" id="SSF46785">
    <property type="entry name" value="Winged helix' DNA-binding domain"/>
    <property type="match status" value="1"/>
</dbReference>
<comment type="caution">
    <text evidence="2">The sequence shown here is derived from an EMBL/GenBank/DDBJ whole genome shotgun (WGS) entry which is preliminary data.</text>
</comment>
<proteinExistence type="predicted"/>
<organism evidence="2">
    <name type="scientific">Streptomyces sp. SID12501</name>
    <dbReference type="NCBI Taxonomy" id="2706042"/>
    <lineage>
        <taxon>Bacteria</taxon>
        <taxon>Bacillati</taxon>
        <taxon>Actinomycetota</taxon>
        <taxon>Actinomycetes</taxon>
        <taxon>Kitasatosporales</taxon>
        <taxon>Streptomycetaceae</taxon>
        <taxon>Streptomyces</taxon>
    </lineage>
</organism>
<gene>
    <name evidence="2" type="ORF">G3I71_30100</name>
</gene>
<reference evidence="2" key="1">
    <citation type="submission" date="2020-01" db="EMBL/GenBank/DDBJ databases">
        <title>Insect and environment-associated Actinomycetes.</title>
        <authorList>
            <person name="Currrie C."/>
            <person name="Chevrette M."/>
            <person name="Carlson C."/>
            <person name="Stubbendieck R."/>
            <person name="Wendt-Pienkowski E."/>
        </authorList>
    </citation>
    <scope>NUCLEOTIDE SEQUENCE</scope>
    <source>
        <strain evidence="2">SID12501</strain>
    </source>
</reference>
<dbReference type="InterPro" id="IPR036390">
    <property type="entry name" value="WH_DNA-bd_sf"/>
</dbReference>
<evidence type="ECO:0000259" key="1">
    <source>
        <dbReference type="Pfam" id="PF12802"/>
    </source>
</evidence>
<dbReference type="AlphaFoldDB" id="A0A6B3C0E7"/>
<dbReference type="Gene3D" id="1.10.10.10">
    <property type="entry name" value="Winged helix-like DNA-binding domain superfamily/Winged helix DNA-binding domain"/>
    <property type="match status" value="1"/>
</dbReference>
<dbReference type="InterPro" id="IPR036388">
    <property type="entry name" value="WH-like_DNA-bd_sf"/>
</dbReference>
<feature type="domain" description="HTH marR-type" evidence="1">
    <location>
        <begin position="14"/>
        <end position="61"/>
    </location>
</feature>
<dbReference type="EMBL" id="JAAGLU010000028">
    <property type="protein sequence ID" value="NEC89962.1"/>
    <property type="molecule type" value="Genomic_DNA"/>
</dbReference>
<dbReference type="Pfam" id="PF12802">
    <property type="entry name" value="MarR_2"/>
    <property type="match status" value="1"/>
</dbReference>